<comment type="caution">
    <text evidence="6">The sequence shown here is derived from an EMBL/GenBank/DDBJ whole genome shotgun (WGS) entry which is preliminary data.</text>
</comment>
<protein>
    <submittedName>
        <fullName evidence="6">LuxR C-terminal-related transcriptional regulator</fullName>
    </submittedName>
</protein>
<organism evidence="6 7">
    <name type="scientific">Namhaeicola litoreus</name>
    <dbReference type="NCBI Taxonomy" id="1052145"/>
    <lineage>
        <taxon>Bacteria</taxon>
        <taxon>Pseudomonadati</taxon>
        <taxon>Bacteroidota</taxon>
        <taxon>Flavobacteriia</taxon>
        <taxon>Flavobacteriales</taxon>
        <taxon>Flavobacteriaceae</taxon>
        <taxon>Namhaeicola</taxon>
    </lineage>
</organism>
<reference evidence="7" key="1">
    <citation type="journal article" date="2019" name="Int. J. Syst. Evol. Microbiol.">
        <title>The Global Catalogue of Microorganisms (GCM) 10K type strain sequencing project: providing services to taxonomists for standard genome sequencing and annotation.</title>
        <authorList>
            <consortium name="The Broad Institute Genomics Platform"/>
            <consortium name="The Broad Institute Genome Sequencing Center for Infectious Disease"/>
            <person name="Wu L."/>
            <person name="Ma J."/>
        </authorList>
    </citation>
    <scope>NUCLEOTIDE SEQUENCE [LARGE SCALE GENOMIC DNA]</scope>
    <source>
        <strain evidence="7">CCUG 61485</strain>
    </source>
</reference>
<dbReference type="InterPro" id="IPR000014">
    <property type="entry name" value="PAS"/>
</dbReference>
<dbReference type="Gene3D" id="1.10.10.10">
    <property type="entry name" value="Winged helix-like DNA-binding domain superfamily/Winged helix DNA-binding domain"/>
    <property type="match status" value="1"/>
</dbReference>
<gene>
    <name evidence="6" type="ORF">ACFQ39_01205</name>
</gene>
<keyword evidence="1" id="KW-0805">Transcription regulation</keyword>
<dbReference type="PANTHER" id="PTHR44688:SF16">
    <property type="entry name" value="DNA-BINDING TRANSCRIPTIONAL ACTIVATOR DEVR_DOSR"/>
    <property type="match status" value="1"/>
</dbReference>
<dbReference type="SUPFAM" id="SSF55785">
    <property type="entry name" value="PYP-like sensor domain (PAS domain)"/>
    <property type="match status" value="1"/>
</dbReference>
<keyword evidence="3" id="KW-0804">Transcription</keyword>
<dbReference type="EMBL" id="JBHTMY010000001">
    <property type="protein sequence ID" value="MFD1314220.1"/>
    <property type="molecule type" value="Genomic_DNA"/>
</dbReference>
<dbReference type="SMART" id="SM00421">
    <property type="entry name" value="HTH_LUXR"/>
    <property type="match status" value="1"/>
</dbReference>
<dbReference type="PROSITE" id="PS50112">
    <property type="entry name" value="PAS"/>
    <property type="match status" value="1"/>
</dbReference>
<name>A0ABW3XYM0_9FLAO</name>
<evidence type="ECO:0000259" key="4">
    <source>
        <dbReference type="PROSITE" id="PS50043"/>
    </source>
</evidence>
<dbReference type="Proteomes" id="UP001597201">
    <property type="component" value="Unassembled WGS sequence"/>
</dbReference>
<accession>A0ABW3XYM0</accession>
<evidence type="ECO:0000256" key="1">
    <source>
        <dbReference type="ARBA" id="ARBA00023015"/>
    </source>
</evidence>
<keyword evidence="7" id="KW-1185">Reference proteome</keyword>
<feature type="domain" description="HTH luxR-type" evidence="4">
    <location>
        <begin position="172"/>
        <end position="237"/>
    </location>
</feature>
<dbReference type="PROSITE" id="PS50043">
    <property type="entry name" value="HTH_LUXR_2"/>
    <property type="match status" value="1"/>
</dbReference>
<keyword evidence="2" id="KW-0238">DNA-binding</keyword>
<dbReference type="PANTHER" id="PTHR44688">
    <property type="entry name" value="DNA-BINDING TRANSCRIPTIONAL ACTIVATOR DEVR_DOSR"/>
    <property type="match status" value="1"/>
</dbReference>
<dbReference type="InterPro" id="IPR016032">
    <property type="entry name" value="Sig_transdc_resp-reg_C-effctor"/>
</dbReference>
<sequence>MLQFLAELPTNFKKMQINGQDFIDYENILLQSNECIFVVDFFKNALVYANGFPNTWGYEDEEITLELIIENIHPDDKELVNKIIKAAILHSIQHVGSVNENILTMTYRCKKKDKTYAKYLSQSVALKTDDNGAMVKNLVRLTDISFIDSSNHVFWDFHSNGLNKKKFKKMIYEEQISIFTNRELEVIQMILKNLSNQEISKQLNISINTVSTHRKNIMRKSGCHNAHELIDFCKGKGIL</sequence>
<dbReference type="CDD" id="cd06170">
    <property type="entry name" value="LuxR_C_like"/>
    <property type="match status" value="1"/>
</dbReference>
<evidence type="ECO:0000259" key="5">
    <source>
        <dbReference type="PROSITE" id="PS50112"/>
    </source>
</evidence>
<feature type="domain" description="PAS" evidence="5">
    <location>
        <begin position="36"/>
        <end position="91"/>
    </location>
</feature>
<dbReference type="InterPro" id="IPR000792">
    <property type="entry name" value="Tscrpt_reg_LuxR_C"/>
</dbReference>
<evidence type="ECO:0000256" key="3">
    <source>
        <dbReference type="ARBA" id="ARBA00023163"/>
    </source>
</evidence>
<dbReference type="PRINTS" id="PR00038">
    <property type="entry name" value="HTHLUXR"/>
</dbReference>
<dbReference type="RefSeq" id="WP_377175618.1">
    <property type="nucleotide sequence ID" value="NZ_JBHTMY010000001.1"/>
</dbReference>
<dbReference type="Pfam" id="PF00196">
    <property type="entry name" value="GerE"/>
    <property type="match status" value="1"/>
</dbReference>
<dbReference type="Gene3D" id="3.30.450.20">
    <property type="entry name" value="PAS domain"/>
    <property type="match status" value="1"/>
</dbReference>
<dbReference type="InterPro" id="IPR035965">
    <property type="entry name" value="PAS-like_dom_sf"/>
</dbReference>
<dbReference type="SUPFAM" id="SSF46894">
    <property type="entry name" value="C-terminal effector domain of the bipartite response regulators"/>
    <property type="match status" value="1"/>
</dbReference>
<dbReference type="InterPro" id="IPR036388">
    <property type="entry name" value="WH-like_DNA-bd_sf"/>
</dbReference>
<evidence type="ECO:0000256" key="2">
    <source>
        <dbReference type="ARBA" id="ARBA00023125"/>
    </source>
</evidence>
<evidence type="ECO:0000313" key="7">
    <source>
        <dbReference type="Proteomes" id="UP001597201"/>
    </source>
</evidence>
<proteinExistence type="predicted"/>
<evidence type="ECO:0000313" key="6">
    <source>
        <dbReference type="EMBL" id="MFD1314220.1"/>
    </source>
</evidence>